<accession>A0A8J2YMC0</accession>
<protein>
    <recommendedName>
        <fullName evidence="3">Flp family type IVb pilin</fullName>
    </recommendedName>
</protein>
<dbReference type="Proteomes" id="UP000602745">
    <property type="component" value="Unassembled WGS sequence"/>
</dbReference>
<organism evidence="1 2">
    <name type="scientific">Agaricicola taiwanensis</name>
    <dbReference type="NCBI Taxonomy" id="591372"/>
    <lineage>
        <taxon>Bacteria</taxon>
        <taxon>Pseudomonadati</taxon>
        <taxon>Pseudomonadota</taxon>
        <taxon>Alphaproteobacteria</taxon>
        <taxon>Rhodobacterales</taxon>
        <taxon>Paracoccaceae</taxon>
        <taxon>Agaricicola</taxon>
    </lineage>
</organism>
<evidence type="ECO:0008006" key="3">
    <source>
        <dbReference type="Google" id="ProtNLM"/>
    </source>
</evidence>
<proteinExistence type="predicted"/>
<reference evidence="1" key="1">
    <citation type="journal article" date="2014" name="Int. J. Syst. Evol. Microbiol.">
        <title>Complete genome sequence of Corynebacterium casei LMG S-19264T (=DSM 44701T), isolated from a smear-ripened cheese.</title>
        <authorList>
            <consortium name="US DOE Joint Genome Institute (JGI-PGF)"/>
            <person name="Walter F."/>
            <person name="Albersmeier A."/>
            <person name="Kalinowski J."/>
            <person name="Ruckert C."/>
        </authorList>
    </citation>
    <scope>NUCLEOTIDE SEQUENCE</scope>
    <source>
        <strain evidence="1">CCM 7684</strain>
    </source>
</reference>
<sequence length="78" mass="8172">MKPKSGLIGPDVMMFYAAATQILKAFRQDERGATAIEYAMIGAVISISFVVAVKAIGEHPLPALDLIADALTGGPDPE</sequence>
<dbReference type="AlphaFoldDB" id="A0A8J2YMC0"/>
<reference evidence="1" key="2">
    <citation type="submission" date="2020-09" db="EMBL/GenBank/DDBJ databases">
        <authorList>
            <person name="Sun Q."/>
            <person name="Sedlacek I."/>
        </authorList>
    </citation>
    <scope>NUCLEOTIDE SEQUENCE</scope>
    <source>
        <strain evidence="1">CCM 7684</strain>
    </source>
</reference>
<evidence type="ECO:0000313" key="1">
    <source>
        <dbReference type="EMBL" id="GGE52785.1"/>
    </source>
</evidence>
<gene>
    <name evidence="1" type="ORF">GCM10007276_32250</name>
</gene>
<dbReference type="InterPro" id="IPR007047">
    <property type="entry name" value="Flp_Fap"/>
</dbReference>
<dbReference type="EMBL" id="BMCP01000005">
    <property type="protein sequence ID" value="GGE52785.1"/>
    <property type="molecule type" value="Genomic_DNA"/>
</dbReference>
<name>A0A8J2YMC0_9RHOB</name>
<dbReference type="Pfam" id="PF04964">
    <property type="entry name" value="Flp_Fap"/>
    <property type="match status" value="1"/>
</dbReference>
<comment type="caution">
    <text evidence="1">The sequence shown here is derived from an EMBL/GenBank/DDBJ whole genome shotgun (WGS) entry which is preliminary data.</text>
</comment>
<keyword evidence="2" id="KW-1185">Reference proteome</keyword>
<evidence type="ECO:0000313" key="2">
    <source>
        <dbReference type="Proteomes" id="UP000602745"/>
    </source>
</evidence>